<proteinExistence type="predicted"/>
<name>B8JF16_ANAD2</name>
<organism evidence="2 3">
    <name type="scientific">Anaeromyxobacter dehalogenans (strain ATCC BAA-258 / DSM 21875 / 2CP-1)</name>
    <dbReference type="NCBI Taxonomy" id="455488"/>
    <lineage>
        <taxon>Bacteria</taxon>
        <taxon>Pseudomonadati</taxon>
        <taxon>Myxococcota</taxon>
        <taxon>Myxococcia</taxon>
        <taxon>Myxococcales</taxon>
        <taxon>Cystobacterineae</taxon>
        <taxon>Anaeromyxobacteraceae</taxon>
        <taxon>Anaeromyxobacter</taxon>
    </lineage>
</organism>
<dbReference type="EMBL" id="CP001359">
    <property type="protein sequence ID" value="ACL64373.1"/>
    <property type="molecule type" value="Genomic_DNA"/>
</dbReference>
<gene>
    <name evidence="2" type="ordered locus">A2cp1_1022</name>
</gene>
<sequence length="58" mass="6655">MKGEPKDQPRKDPSKAPRTDLPPTREPYDDGYFGTGEEEGVEREREAPEPAKDRERGR</sequence>
<reference evidence="2" key="1">
    <citation type="submission" date="2009-01" db="EMBL/GenBank/DDBJ databases">
        <title>Complete sequence of Anaeromyxobacter dehalogenans 2CP-1.</title>
        <authorList>
            <consortium name="US DOE Joint Genome Institute"/>
            <person name="Lucas S."/>
            <person name="Copeland A."/>
            <person name="Lapidus A."/>
            <person name="Glavina del Rio T."/>
            <person name="Dalin E."/>
            <person name="Tice H."/>
            <person name="Bruce D."/>
            <person name="Goodwin L."/>
            <person name="Pitluck S."/>
            <person name="Saunders E."/>
            <person name="Brettin T."/>
            <person name="Detter J.C."/>
            <person name="Han C."/>
            <person name="Larimer F."/>
            <person name="Land M."/>
            <person name="Hauser L."/>
            <person name="Kyrpides N."/>
            <person name="Ovchinnikova G."/>
            <person name="Beliaev A.S."/>
            <person name="Richardson P."/>
        </authorList>
    </citation>
    <scope>NUCLEOTIDE SEQUENCE</scope>
    <source>
        <strain evidence="2">2CP-1</strain>
    </source>
</reference>
<dbReference type="RefSeq" id="WP_012632368.1">
    <property type="nucleotide sequence ID" value="NC_011891.1"/>
</dbReference>
<evidence type="ECO:0000313" key="2">
    <source>
        <dbReference type="EMBL" id="ACL64373.1"/>
    </source>
</evidence>
<evidence type="ECO:0000256" key="1">
    <source>
        <dbReference type="SAM" id="MobiDB-lite"/>
    </source>
</evidence>
<keyword evidence="3" id="KW-1185">Reference proteome</keyword>
<evidence type="ECO:0000313" key="3">
    <source>
        <dbReference type="Proteomes" id="UP000007089"/>
    </source>
</evidence>
<dbReference type="Proteomes" id="UP000007089">
    <property type="component" value="Chromosome"/>
</dbReference>
<feature type="compositionally biased region" description="Basic and acidic residues" evidence="1">
    <location>
        <begin position="42"/>
        <end position="58"/>
    </location>
</feature>
<accession>B8JF16</accession>
<protein>
    <submittedName>
        <fullName evidence="2">Uncharacterized protein</fullName>
    </submittedName>
</protein>
<feature type="compositionally biased region" description="Basic and acidic residues" evidence="1">
    <location>
        <begin position="1"/>
        <end position="18"/>
    </location>
</feature>
<dbReference type="KEGG" id="acp:A2cp1_1022"/>
<dbReference type="HOGENOM" id="CLU_2969189_0_0_7"/>
<dbReference type="AlphaFoldDB" id="B8JF16"/>
<feature type="region of interest" description="Disordered" evidence="1">
    <location>
        <begin position="1"/>
        <end position="58"/>
    </location>
</feature>